<keyword evidence="3" id="KW-1185">Reference proteome</keyword>
<proteinExistence type="predicted"/>
<feature type="region of interest" description="Disordered" evidence="1">
    <location>
        <begin position="1"/>
        <end position="24"/>
    </location>
</feature>
<evidence type="ECO:0000313" key="2">
    <source>
        <dbReference type="EMBL" id="KAK6971473.1"/>
    </source>
</evidence>
<reference evidence="2 3" key="1">
    <citation type="journal article" date="2024" name="J Genomics">
        <title>Draft genome sequencing and assembly of Favolaschia claudopus CIRM-BRFM 2984 isolated from oak limbs.</title>
        <authorList>
            <person name="Navarro D."/>
            <person name="Drula E."/>
            <person name="Chaduli D."/>
            <person name="Cazenave R."/>
            <person name="Ahrendt S."/>
            <person name="Wang J."/>
            <person name="Lipzen A."/>
            <person name="Daum C."/>
            <person name="Barry K."/>
            <person name="Grigoriev I.V."/>
            <person name="Favel A."/>
            <person name="Rosso M.N."/>
            <person name="Martin F."/>
        </authorList>
    </citation>
    <scope>NUCLEOTIDE SEQUENCE [LARGE SCALE GENOMIC DNA]</scope>
    <source>
        <strain evidence="2 3">CIRM-BRFM 2984</strain>
    </source>
</reference>
<feature type="region of interest" description="Disordered" evidence="1">
    <location>
        <begin position="99"/>
        <end position="151"/>
    </location>
</feature>
<dbReference type="AlphaFoldDB" id="A0AAV9Z4N7"/>
<evidence type="ECO:0000313" key="3">
    <source>
        <dbReference type="Proteomes" id="UP001362999"/>
    </source>
</evidence>
<feature type="compositionally biased region" description="Basic residues" evidence="1">
    <location>
        <begin position="1"/>
        <end position="20"/>
    </location>
</feature>
<accession>A0AAV9Z4N7</accession>
<sequence length="232" mass="25707">MESHRSHRRLQLSVKTRHSPSKTQSTHLQHFLKPRASAALATCCSGGLGCVSCSKLHLCFKPKSTFGAAVTRHSLPIRQQLHDADRRRGGVCSRGYRVRNTNTLDSTRGSLPNQRCRTPPPQTSPTRPPPRVQSPRTPSNHSCRPAADSSTPCRCVDIGSLCHLNAPNETAAAARAGEHRQDTQNYTRAPPSTNSTQRARAPADHCRRSIRTSLARLDLCCRRRQLRSRLNT</sequence>
<feature type="compositionally biased region" description="Polar residues" evidence="1">
    <location>
        <begin position="99"/>
        <end position="113"/>
    </location>
</feature>
<organism evidence="2 3">
    <name type="scientific">Favolaschia claudopus</name>
    <dbReference type="NCBI Taxonomy" id="2862362"/>
    <lineage>
        <taxon>Eukaryota</taxon>
        <taxon>Fungi</taxon>
        <taxon>Dikarya</taxon>
        <taxon>Basidiomycota</taxon>
        <taxon>Agaricomycotina</taxon>
        <taxon>Agaricomycetes</taxon>
        <taxon>Agaricomycetidae</taxon>
        <taxon>Agaricales</taxon>
        <taxon>Marasmiineae</taxon>
        <taxon>Mycenaceae</taxon>
        <taxon>Favolaschia</taxon>
    </lineage>
</organism>
<comment type="caution">
    <text evidence="2">The sequence shown here is derived from an EMBL/GenBank/DDBJ whole genome shotgun (WGS) entry which is preliminary data.</text>
</comment>
<protein>
    <submittedName>
        <fullName evidence="2">Uncharacterized protein</fullName>
    </submittedName>
</protein>
<name>A0AAV9Z4N7_9AGAR</name>
<feature type="compositionally biased region" description="Pro residues" evidence="1">
    <location>
        <begin position="118"/>
        <end position="132"/>
    </location>
</feature>
<feature type="region of interest" description="Disordered" evidence="1">
    <location>
        <begin position="173"/>
        <end position="207"/>
    </location>
</feature>
<dbReference type="Proteomes" id="UP001362999">
    <property type="component" value="Unassembled WGS sequence"/>
</dbReference>
<dbReference type="EMBL" id="JAWWNJ010000211">
    <property type="protein sequence ID" value="KAK6971473.1"/>
    <property type="molecule type" value="Genomic_DNA"/>
</dbReference>
<gene>
    <name evidence="2" type="ORF">R3P38DRAFT_3142485</name>
</gene>
<evidence type="ECO:0000256" key="1">
    <source>
        <dbReference type="SAM" id="MobiDB-lite"/>
    </source>
</evidence>
<feature type="compositionally biased region" description="Polar residues" evidence="1">
    <location>
        <begin position="183"/>
        <end position="198"/>
    </location>
</feature>